<comment type="caution">
    <text evidence="1">The sequence shown here is derived from an EMBL/GenBank/DDBJ whole genome shotgun (WGS) entry which is preliminary data.</text>
</comment>
<dbReference type="EMBL" id="MWUE01000003">
    <property type="protein sequence ID" value="OQP36038.1"/>
    <property type="molecule type" value="Genomic_DNA"/>
</dbReference>
<accession>A0A1V9DQA0</accession>
<evidence type="ECO:0000313" key="1">
    <source>
        <dbReference type="EMBL" id="OQP36038.1"/>
    </source>
</evidence>
<dbReference type="SUPFAM" id="SSF103025">
    <property type="entry name" value="Folate-binding domain"/>
    <property type="match status" value="1"/>
</dbReference>
<protein>
    <submittedName>
        <fullName evidence="1">Sarcosine oxidase subunit gamma</fullName>
    </submittedName>
</protein>
<proteinExistence type="predicted"/>
<evidence type="ECO:0000313" key="2">
    <source>
        <dbReference type="Proteomes" id="UP000192769"/>
    </source>
</evidence>
<sequence length="155" mass="17064">MALDKALRATLGISLPSQPLSLTQDASGTYSAQWLSPDEWLLIVPPGEAWRVESQLRAEMGGEHYAITDVSGGQTLLELEGGSVRLLLQKSVICDVHPHAFPVGKGVVTCFARASVNLRRPDEARWQLVVRRSFADYSYRWLLDAGAEYGINVLL</sequence>
<reference evidence="1 2" key="1">
    <citation type="submission" date="2017-02" db="EMBL/GenBank/DDBJ databases">
        <title>Whole genome shotgun sequence of Pantoea agglomerans strain AS1 isolated from a cycad, Zamia floridana in Central Florida, USA.</title>
        <authorList>
            <person name="Lata P."/>
            <person name="Govindarajan S."/>
            <person name="Qi F."/>
            <person name="Li J.-L."/>
            <person name="Maurya S.K."/>
            <person name="Sahoo M.K."/>
        </authorList>
    </citation>
    <scope>NUCLEOTIDE SEQUENCE [LARGE SCALE GENOMIC DNA]</scope>
    <source>
        <strain evidence="1 2">AS1</strain>
    </source>
</reference>
<dbReference type="Pfam" id="PF04268">
    <property type="entry name" value="SoxG"/>
    <property type="match status" value="1"/>
</dbReference>
<dbReference type="InterPro" id="IPR027266">
    <property type="entry name" value="TrmE/GcvT-like"/>
</dbReference>
<dbReference type="InterPro" id="IPR007375">
    <property type="entry name" value="SoxG"/>
</dbReference>
<organism evidence="1 2">
    <name type="scientific">Pantoea latae</name>
    <dbReference type="NCBI Taxonomy" id="1964541"/>
    <lineage>
        <taxon>Bacteria</taxon>
        <taxon>Pseudomonadati</taxon>
        <taxon>Pseudomonadota</taxon>
        <taxon>Gammaproteobacteria</taxon>
        <taxon>Enterobacterales</taxon>
        <taxon>Erwiniaceae</taxon>
        <taxon>Pantoea</taxon>
    </lineage>
</organism>
<dbReference type="Gene3D" id="3.30.1360.120">
    <property type="entry name" value="Probable tRNA modification gtpase trme, domain 1"/>
    <property type="match status" value="1"/>
</dbReference>
<dbReference type="AlphaFoldDB" id="A0A1V9DQA0"/>
<gene>
    <name evidence="1" type="ORF">B2J69_00240</name>
</gene>
<name>A0A1V9DQA0_9GAMM</name>
<dbReference type="Gene3D" id="3.30.70.1520">
    <property type="entry name" value="Heterotetrameric sarcosine oxidase"/>
    <property type="match status" value="1"/>
</dbReference>
<keyword evidence="2" id="KW-1185">Reference proteome</keyword>
<dbReference type="Proteomes" id="UP000192769">
    <property type="component" value="Unassembled WGS sequence"/>
</dbReference>